<dbReference type="PANTHER" id="PTHR42964">
    <property type="entry name" value="ENOYL-COA HYDRATASE"/>
    <property type="match status" value="1"/>
</dbReference>
<dbReference type="PANTHER" id="PTHR42964:SF1">
    <property type="entry name" value="POLYKETIDE BIOSYNTHESIS ENOYL-COA HYDRATASE PKSH-RELATED"/>
    <property type="match status" value="1"/>
</dbReference>
<dbReference type="Gene3D" id="3.90.226.10">
    <property type="entry name" value="2-enoyl-CoA Hydratase, Chain A, domain 1"/>
    <property type="match status" value="1"/>
</dbReference>
<dbReference type="Proteomes" id="UP000679352">
    <property type="component" value="Plasmid p1"/>
</dbReference>
<dbReference type="AlphaFoldDB" id="A0A975P9I6"/>
<keyword evidence="3" id="KW-1185">Reference proteome</keyword>
<evidence type="ECO:0000313" key="3">
    <source>
        <dbReference type="Proteomes" id="UP000679352"/>
    </source>
</evidence>
<dbReference type="Pfam" id="PF00378">
    <property type="entry name" value="ECH_1"/>
    <property type="match status" value="1"/>
</dbReference>
<reference evidence="2" key="1">
    <citation type="submission" date="2021-06" db="EMBL/GenBank/DDBJ databases">
        <authorList>
            <person name="Lee C.-S."/>
            <person name="Jin L."/>
        </authorList>
    </citation>
    <scope>NUCLEOTIDE SEQUENCE</scope>
    <source>
        <strain evidence="2">Con5</strain>
        <plasmid evidence="2">p1</plasmid>
    </source>
</reference>
<evidence type="ECO:0000313" key="2">
    <source>
        <dbReference type="EMBL" id="QWK92159.1"/>
    </source>
</evidence>
<gene>
    <name evidence="2" type="ORF">KM031_17835</name>
</gene>
<dbReference type="InterPro" id="IPR029045">
    <property type="entry name" value="ClpP/crotonase-like_dom_sf"/>
</dbReference>
<name>A0A975P9I6_9RHOB</name>
<dbReference type="InterPro" id="IPR051683">
    <property type="entry name" value="Enoyl-CoA_Hydratase/Isomerase"/>
</dbReference>
<dbReference type="GO" id="GO:0003824">
    <property type="term" value="F:catalytic activity"/>
    <property type="evidence" value="ECO:0007669"/>
    <property type="project" value="UniProtKB-ARBA"/>
</dbReference>
<organism evidence="2 3">
    <name type="scientific">Gemmobacter fulvus</name>
    <dbReference type="NCBI Taxonomy" id="2840474"/>
    <lineage>
        <taxon>Bacteria</taxon>
        <taxon>Pseudomonadati</taxon>
        <taxon>Pseudomonadota</taxon>
        <taxon>Alphaproteobacteria</taxon>
        <taxon>Rhodobacterales</taxon>
        <taxon>Paracoccaceae</taxon>
        <taxon>Gemmobacter</taxon>
    </lineage>
</organism>
<protein>
    <submittedName>
        <fullName evidence="2">Enoyl-CoA hydratase/isomerase family protein</fullName>
    </submittedName>
</protein>
<dbReference type="InterPro" id="IPR001753">
    <property type="entry name" value="Enoyl-CoA_hydra/iso"/>
</dbReference>
<keyword evidence="2" id="KW-0614">Plasmid</keyword>
<dbReference type="EMBL" id="CP076362">
    <property type="protein sequence ID" value="QWK92159.1"/>
    <property type="molecule type" value="Genomic_DNA"/>
</dbReference>
<geneLocation type="plasmid" evidence="2 3">
    <name>p1</name>
</geneLocation>
<accession>A0A975P9I6</accession>
<comment type="similarity">
    <text evidence="1">Belongs to the enoyl-CoA hydratase/isomerase family.</text>
</comment>
<proteinExistence type="inferred from homology"/>
<dbReference type="SUPFAM" id="SSF52096">
    <property type="entry name" value="ClpP/crotonase"/>
    <property type="match status" value="1"/>
</dbReference>
<evidence type="ECO:0000256" key="1">
    <source>
        <dbReference type="ARBA" id="ARBA00005254"/>
    </source>
</evidence>
<dbReference type="GO" id="GO:0008300">
    <property type="term" value="P:isoprenoid catabolic process"/>
    <property type="evidence" value="ECO:0007669"/>
    <property type="project" value="TreeGrafter"/>
</dbReference>
<sequence length="242" mass="25701">MENLVLKEDRGAVRILTLNRPEKMNALNTALTQGVLDAMLEADAATHIRAVVLAGAGRAFCAGADLAEFRHLTPDQSDAVIKRADLTCRVQMVMSQISKPVVAAAQGPAVGGGAGLAIGCDMTVVGRDLKFGYPEVKHSIVPALVMTGLVRGLGRKQAFEMISLGRLIGADEALALGLANRIADDPLAEALTIAEAWAAAEPRAMRAAKQLFYRVSDLPTEAAMQVGRDVNAMMRSFREPKP</sequence>
<dbReference type="CDD" id="cd06558">
    <property type="entry name" value="crotonase-like"/>
    <property type="match status" value="1"/>
</dbReference>
<dbReference type="RefSeq" id="WP_215505163.1">
    <property type="nucleotide sequence ID" value="NZ_CP076362.1"/>
</dbReference>
<dbReference type="KEGG" id="gfu:KM031_17835"/>